<dbReference type="Gene3D" id="3.30.420.40">
    <property type="match status" value="2"/>
</dbReference>
<organism evidence="2 3">
    <name type="scientific">Plesiomonas shigelloides 302-73</name>
    <dbReference type="NCBI Taxonomy" id="1315976"/>
    <lineage>
        <taxon>Bacteria</taxon>
        <taxon>Pseudomonadati</taxon>
        <taxon>Pseudomonadota</taxon>
        <taxon>Gammaproteobacteria</taxon>
        <taxon>Enterobacterales</taxon>
        <taxon>Enterobacteriaceae</taxon>
        <taxon>Plesiomonas</taxon>
    </lineage>
</organism>
<dbReference type="AlphaFoldDB" id="R8ARA9"/>
<dbReference type="PROSITE" id="PS01125">
    <property type="entry name" value="ROK"/>
    <property type="match status" value="1"/>
</dbReference>
<evidence type="ECO:0000256" key="1">
    <source>
        <dbReference type="ARBA" id="ARBA00023277"/>
    </source>
</evidence>
<dbReference type="NCBIfam" id="NF003461">
    <property type="entry name" value="PRK05082.1"/>
    <property type="match status" value="1"/>
</dbReference>
<dbReference type="InterPro" id="IPR043129">
    <property type="entry name" value="ATPase_NBD"/>
</dbReference>
<dbReference type="HOGENOM" id="CLU_036604_0_4_6"/>
<comment type="caution">
    <text evidence="2">The sequence shown here is derived from an EMBL/GenBank/DDBJ whole genome shotgun (WGS) entry which is preliminary data.</text>
</comment>
<dbReference type="EC" id="2.7.1.60" evidence="2"/>
<keyword evidence="2" id="KW-0418">Kinase</keyword>
<dbReference type="SUPFAM" id="SSF53067">
    <property type="entry name" value="Actin-like ATPase domain"/>
    <property type="match status" value="1"/>
</dbReference>
<dbReference type="PATRIC" id="fig|1315976.3.peg.1599"/>
<dbReference type="InterPro" id="IPR000600">
    <property type="entry name" value="ROK"/>
</dbReference>
<accession>R8ARA9</accession>
<name>R8ARA9_PLESH</name>
<sequence length="308" mass="31637">MTICLAVDIGGTKLAAALIEMDATSSSSASRMSAPRIVARHLAETRSSGDPQVLTATLTELLEPLAASADYVAVASTGIIDHGVLTALNPHNLGGLDRFPLQSVITDITGLPVYLINDAQAAAWAEYLAYEQSFADLAFITVSTGVGAGLVLNHQLITGARGIAGHAGHMLADPQGPTCGCGRRGCVEAIASGRAIAAAGQAVFGEACSGQQVYQRYLQGDAQAQAIIERSAAAVAELIANLTITLDLDAIVIGGGVGLAENYIALVEQALARMPALYRPQVLPARCHTDAGLIGVAQWAAANSQAQQ</sequence>
<dbReference type="OrthoDB" id="8772678at2"/>
<proteinExistence type="predicted"/>
<evidence type="ECO:0000313" key="3">
    <source>
        <dbReference type="Proteomes" id="UP000014012"/>
    </source>
</evidence>
<dbReference type="CDD" id="cd24069">
    <property type="entry name" value="ASKHA_NBD_ROK_EcNanK-like"/>
    <property type="match status" value="1"/>
</dbReference>
<dbReference type="Pfam" id="PF00480">
    <property type="entry name" value="ROK"/>
    <property type="match status" value="1"/>
</dbReference>
<keyword evidence="3" id="KW-1185">Reference proteome</keyword>
<dbReference type="InterPro" id="IPR049874">
    <property type="entry name" value="ROK_cs"/>
</dbReference>
<dbReference type="GO" id="GO:0009384">
    <property type="term" value="F:N-acylmannosamine kinase activity"/>
    <property type="evidence" value="ECO:0007669"/>
    <property type="project" value="UniProtKB-EC"/>
</dbReference>
<protein>
    <submittedName>
        <fullName evidence="2">N-acetylmannosamine kinase</fullName>
        <ecNumber evidence="2">2.7.1.60</ecNumber>
    </submittedName>
</protein>
<dbReference type="Proteomes" id="UP000014012">
    <property type="component" value="Unassembled WGS sequence"/>
</dbReference>
<reference evidence="2 3" key="1">
    <citation type="journal article" date="2013" name="Genome Announc.">
        <title>Genome Sequence of Plesiomonas shigelloides Strain 302-73 (Serotype O1).</title>
        <authorList>
            <person name="Pique N."/>
            <person name="Aquilini E."/>
            <person name="Alioto T."/>
            <person name="Minana-Galbis D."/>
            <person name="Tomas J.M."/>
        </authorList>
    </citation>
    <scope>NUCLEOTIDE SEQUENCE [LARGE SCALE GENOMIC DNA]</scope>
    <source>
        <strain evidence="2 3">302-73</strain>
    </source>
</reference>
<dbReference type="RefSeq" id="WP_010863241.1">
    <property type="nucleotide sequence ID" value="NZ_KB944508.1"/>
</dbReference>
<keyword evidence="1" id="KW-0119">Carbohydrate metabolism</keyword>
<keyword evidence="2" id="KW-0808">Transferase</keyword>
<dbReference type="GO" id="GO:0019262">
    <property type="term" value="P:N-acetylneuraminate catabolic process"/>
    <property type="evidence" value="ECO:0007669"/>
    <property type="project" value="TreeGrafter"/>
</dbReference>
<dbReference type="PANTHER" id="PTHR18964">
    <property type="entry name" value="ROK (REPRESSOR, ORF, KINASE) FAMILY"/>
    <property type="match status" value="1"/>
</dbReference>
<gene>
    <name evidence="2" type="ORF">PLESHI_08094</name>
</gene>
<dbReference type="EMBL" id="AQQO01000048">
    <property type="protein sequence ID" value="EON88861.1"/>
    <property type="molecule type" value="Genomic_DNA"/>
</dbReference>
<dbReference type="PANTHER" id="PTHR18964:SF169">
    <property type="entry name" value="N-ACETYLMANNOSAMINE KINASE"/>
    <property type="match status" value="1"/>
</dbReference>
<evidence type="ECO:0000313" key="2">
    <source>
        <dbReference type="EMBL" id="EON88861.1"/>
    </source>
</evidence>